<organism evidence="2 3">
    <name type="scientific">Pristionchus entomophagus</name>
    <dbReference type="NCBI Taxonomy" id="358040"/>
    <lineage>
        <taxon>Eukaryota</taxon>
        <taxon>Metazoa</taxon>
        <taxon>Ecdysozoa</taxon>
        <taxon>Nematoda</taxon>
        <taxon>Chromadorea</taxon>
        <taxon>Rhabditida</taxon>
        <taxon>Rhabditina</taxon>
        <taxon>Diplogasteromorpha</taxon>
        <taxon>Diplogasteroidea</taxon>
        <taxon>Neodiplogasteridae</taxon>
        <taxon>Pristionchus</taxon>
    </lineage>
</organism>
<keyword evidence="1" id="KW-0472">Membrane</keyword>
<evidence type="ECO:0000313" key="2">
    <source>
        <dbReference type="EMBL" id="GMS84203.1"/>
    </source>
</evidence>
<sequence>DDTKPCFPCALRSEEDRDSEASSCTCPRSSMPQWWSLSHQNPPSCRTSSFRICPISLWYFIIVEGLVTLSSAHYDMP</sequence>
<feature type="non-terminal residue" evidence="2">
    <location>
        <position position="77"/>
    </location>
</feature>
<dbReference type="Proteomes" id="UP001432027">
    <property type="component" value="Unassembled WGS sequence"/>
</dbReference>
<accession>A0AAV5SPZ5</accession>
<keyword evidence="3" id="KW-1185">Reference proteome</keyword>
<comment type="caution">
    <text evidence="2">The sequence shown here is derived from an EMBL/GenBank/DDBJ whole genome shotgun (WGS) entry which is preliminary data.</text>
</comment>
<name>A0AAV5SPZ5_9BILA</name>
<dbReference type="EMBL" id="BTSX01000002">
    <property type="protein sequence ID" value="GMS84203.1"/>
    <property type="molecule type" value="Genomic_DNA"/>
</dbReference>
<evidence type="ECO:0000256" key="1">
    <source>
        <dbReference type="SAM" id="Phobius"/>
    </source>
</evidence>
<evidence type="ECO:0000313" key="3">
    <source>
        <dbReference type="Proteomes" id="UP001432027"/>
    </source>
</evidence>
<proteinExistence type="predicted"/>
<feature type="non-terminal residue" evidence="2">
    <location>
        <position position="1"/>
    </location>
</feature>
<keyword evidence="1" id="KW-1133">Transmembrane helix</keyword>
<keyword evidence="1" id="KW-0812">Transmembrane</keyword>
<dbReference type="AlphaFoldDB" id="A0AAV5SPZ5"/>
<reference evidence="2" key="1">
    <citation type="submission" date="2023-10" db="EMBL/GenBank/DDBJ databases">
        <title>Genome assembly of Pristionchus species.</title>
        <authorList>
            <person name="Yoshida K."/>
            <person name="Sommer R.J."/>
        </authorList>
    </citation>
    <scope>NUCLEOTIDE SEQUENCE</scope>
    <source>
        <strain evidence="2">RS0144</strain>
    </source>
</reference>
<gene>
    <name evidence="2" type="ORF">PENTCL1PPCAC_6378</name>
</gene>
<evidence type="ECO:0008006" key="4">
    <source>
        <dbReference type="Google" id="ProtNLM"/>
    </source>
</evidence>
<feature type="transmembrane region" description="Helical" evidence="1">
    <location>
        <begin position="56"/>
        <end position="74"/>
    </location>
</feature>
<protein>
    <recommendedName>
        <fullName evidence="4">G protein-coupled receptor</fullName>
    </recommendedName>
</protein>